<dbReference type="RefSeq" id="WP_238246775.1">
    <property type="nucleotide sequence ID" value="NZ_BPQP01000101.1"/>
</dbReference>
<dbReference type="InterPro" id="IPR044925">
    <property type="entry name" value="His-Me_finger_sf"/>
</dbReference>
<keyword evidence="5 8" id="KW-0255">Endonuclease</keyword>
<dbReference type="Gene3D" id="3.40.570.10">
    <property type="entry name" value="Extracellular Endonuclease, subunit A"/>
    <property type="match status" value="1"/>
</dbReference>
<evidence type="ECO:0000256" key="4">
    <source>
        <dbReference type="ARBA" id="ARBA00022723"/>
    </source>
</evidence>
<dbReference type="PANTHER" id="PTHR13966:SF5">
    <property type="entry name" value="ENDONUCLEASE G, MITOCHONDRIAL"/>
    <property type="match status" value="1"/>
</dbReference>
<evidence type="ECO:0000256" key="8">
    <source>
        <dbReference type="RuleBase" id="RU366055"/>
    </source>
</evidence>
<gene>
    <name evidence="12" type="ORF">OCOJLMKI_4955</name>
</gene>
<dbReference type="EC" id="3.1.30.-" evidence="8"/>
<evidence type="ECO:0000256" key="7">
    <source>
        <dbReference type="ARBA" id="ARBA00022842"/>
    </source>
</evidence>
<dbReference type="PANTHER" id="PTHR13966">
    <property type="entry name" value="ENDONUCLEASE RELATED"/>
    <property type="match status" value="1"/>
</dbReference>
<feature type="domain" description="DNA/RNA non-specific endonuclease/pyrophosphatase/phosphodiesterase" evidence="11">
    <location>
        <begin position="51"/>
        <end position="241"/>
    </location>
</feature>
<keyword evidence="6 8" id="KW-0378">Hydrolase</keyword>
<comment type="cofactor">
    <cofactor evidence="1 8">
        <name>Mg(2+)</name>
        <dbReference type="ChEBI" id="CHEBI:18420"/>
    </cofactor>
</comment>
<evidence type="ECO:0000256" key="9">
    <source>
        <dbReference type="SAM" id="SignalP"/>
    </source>
</evidence>
<dbReference type="SMART" id="SM00477">
    <property type="entry name" value="NUC"/>
    <property type="match status" value="1"/>
</dbReference>
<dbReference type="InterPro" id="IPR001604">
    <property type="entry name" value="Endo_G_ENPP1-like_dom"/>
</dbReference>
<feature type="domain" description="ENPP1-3/EXOG-like endonuclease/phosphodiesterase" evidence="10">
    <location>
        <begin position="52"/>
        <end position="241"/>
    </location>
</feature>
<evidence type="ECO:0000256" key="1">
    <source>
        <dbReference type="ARBA" id="ARBA00001946"/>
    </source>
</evidence>
<protein>
    <recommendedName>
        <fullName evidence="8">Endonuclease</fullName>
        <ecNumber evidence="8">3.1.30.-</ecNumber>
    </recommendedName>
</protein>
<reference evidence="12" key="2">
    <citation type="submission" date="2021-08" db="EMBL/GenBank/DDBJ databases">
        <authorList>
            <person name="Tani A."/>
            <person name="Ola A."/>
            <person name="Ogura Y."/>
            <person name="Katsura K."/>
            <person name="Hayashi T."/>
        </authorList>
    </citation>
    <scope>NUCLEOTIDE SEQUENCE</scope>
    <source>
        <strain evidence="12">DSM 19015</strain>
    </source>
</reference>
<evidence type="ECO:0000259" key="10">
    <source>
        <dbReference type="SMART" id="SM00477"/>
    </source>
</evidence>
<dbReference type="InterPro" id="IPR044929">
    <property type="entry name" value="DNA/RNA_non-sp_Endonuclease_sf"/>
</dbReference>
<dbReference type="PROSITE" id="PS01070">
    <property type="entry name" value="NUCLEASE_NON_SPEC"/>
    <property type="match status" value="1"/>
</dbReference>
<accession>A0ABQ4S7I4</accession>
<organism evidence="12 13">
    <name type="scientific">Methylobacterium iners</name>
    <dbReference type="NCBI Taxonomy" id="418707"/>
    <lineage>
        <taxon>Bacteria</taxon>
        <taxon>Pseudomonadati</taxon>
        <taxon>Pseudomonadota</taxon>
        <taxon>Alphaproteobacteria</taxon>
        <taxon>Hyphomicrobiales</taxon>
        <taxon>Methylobacteriaceae</taxon>
        <taxon>Methylobacterium</taxon>
    </lineage>
</organism>
<dbReference type="CDD" id="cd00091">
    <property type="entry name" value="NUC"/>
    <property type="match status" value="1"/>
</dbReference>
<feature type="signal peptide" evidence="9">
    <location>
        <begin position="1"/>
        <end position="22"/>
    </location>
</feature>
<reference evidence="12" key="1">
    <citation type="journal article" date="2021" name="Front. Microbiol.">
        <title>Comprehensive Comparative Genomics and Phenotyping of Methylobacterium Species.</title>
        <authorList>
            <person name="Alessa O."/>
            <person name="Ogura Y."/>
            <person name="Fujitani Y."/>
            <person name="Takami H."/>
            <person name="Hayashi T."/>
            <person name="Sahin N."/>
            <person name="Tani A."/>
        </authorList>
    </citation>
    <scope>NUCLEOTIDE SEQUENCE</scope>
    <source>
        <strain evidence="12">DSM 19015</strain>
    </source>
</reference>
<comment type="caution">
    <text evidence="12">The sequence shown here is derived from an EMBL/GenBank/DDBJ whole genome shotgun (WGS) entry which is preliminary data.</text>
</comment>
<dbReference type="InterPro" id="IPR020821">
    <property type="entry name" value="ENPP1-3/EXOG-like_nuc-like"/>
</dbReference>
<keyword evidence="9" id="KW-0732">Signal</keyword>
<keyword evidence="4 8" id="KW-0479">Metal-binding</keyword>
<evidence type="ECO:0000256" key="5">
    <source>
        <dbReference type="ARBA" id="ARBA00022759"/>
    </source>
</evidence>
<evidence type="ECO:0000256" key="2">
    <source>
        <dbReference type="ARBA" id="ARBA00010052"/>
    </source>
</evidence>
<evidence type="ECO:0000259" key="11">
    <source>
        <dbReference type="SMART" id="SM00892"/>
    </source>
</evidence>
<dbReference type="SMART" id="SM00892">
    <property type="entry name" value="Endonuclease_NS"/>
    <property type="match status" value="1"/>
</dbReference>
<comment type="similarity">
    <text evidence="2 8">Belongs to the DNA/RNA non-specific endonuclease family.</text>
</comment>
<feature type="chain" id="PRO_5045866814" description="Endonuclease" evidence="9">
    <location>
        <begin position="23"/>
        <end position="291"/>
    </location>
</feature>
<keyword evidence="7" id="KW-0460">Magnesium</keyword>
<name>A0ABQ4S7I4_9HYPH</name>
<evidence type="ECO:0000313" key="12">
    <source>
        <dbReference type="EMBL" id="GJD97722.1"/>
    </source>
</evidence>
<evidence type="ECO:0000256" key="3">
    <source>
        <dbReference type="ARBA" id="ARBA00022722"/>
    </source>
</evidence>
<dbReference type="InterPro" id="IPR040255">
    <property type="entry name" value="Non-specific_endonuclease"/>
</dbReference>
<proteinExistence type="inferred from homology"/>
<dbReference type="InterPro" id="IPR018524">
    <property type="entry name" value="DNA/RNA_endonuclease_AS"/>
</dbReference>
<evidence type="ECO:0000313" key="13">
    <source>
        <dbReference type="Proteomes" id="UP001055125"/>
    </source>
</evidence>
<keyword evidence="13" id="KW-1185">Reference proteome</keyword>
<dbReference type="EMBL" id="BPQP01000101">
    <property type="protein sequence ID" value="GJD97722.1"/>
    <property type="molecule type" value="Genomic_DNA"/>
</dbReference>
<evidence type="ECO:0000256" key="6">
    <source>
        <dbReference type="ARBA" id="ARBA00022801"/>
    </source>
</evidence>
<sequence length="291" mass="32583">MPRPFTAIALLALFFASVEARAFETCPSFFAEGRAPELVNPKLSAKTTPLCYEAFALLHSGETRTPLYAAERLTRQGIAAARKIDRDDAFHEEDRLPEASRAQLEDYVRSGFDRGHMAPAGNMPTHKAQAESFTLANIVPQARNLNRNLWASIEESVRRLASERGTIFVVTGPIFAGNPVELINDRVLVPTQVFKAIYDPERGEAAAYLAPNRDDGDWQSVSIQRLEALSGLDVFPGLPEAMKAHGMELPEPRAYGGGRDRPREESFEAWARNELYRLAKRLWRNLLRSIF</sequence>
<dbReference type="Proteomes" id="UP001055125">
    <property type="component" value="Unassembled WGS sequence"/>
</dbReference>
<keyword evidence="3 8" id="KW-0540">Nuclease</keyword>
<dbReference type="SUPFAM" id="SSF54060">
    <property type="entry name" value="His-Me finger endonucleases"/>
    <property type="match status" value="1"/>
</dbReference>
<dbReference type="Pfam" id="PF01223">
    <property type="entry name" value="Endonuclease_NS"/>
    <property type="match status" value="1"/>
</dbReference>